<protein>
    <submittedName>
        <fullName evidence="1">Uncharacterized protein</fullName>
    </submittedName>
</protein>
<keyword evidence="2" id="KW-1185">Reference proteome</keyword>
<name>A0ABP8IWU6_9BACT</name>
<gene>
    <name evidence="1" type="ORF">GCM10023186_12300</name>
</gene>
<evidence type="ECO:0000313" key="2">
    <source>
        <dbReference type="Proteomes" id="UP001500454"/>
    </source>
</evidence>
<organism evidence="1 2">
    <name type="scientific">Hymenobacter koreensis</name>
    <dbReference type="NCBI Taxonomy" id="1084523"/>
    <lineage>
        <taxon>Bacteria</taxon>
        <taxon>Pseudomonadati</taxon>
        <taxon>Bacteroidota</taxon>
        <taxon>Cytophagia</taxon>
        <taxon>Cytophagales</taxon>
        <taxon>Hymenobacteraceae</taxon>
        <taxon>Hymenobacter</taxon>
    </lineage>
</organism>
<dbReference type="Proteomes" id="UP001500454">
    <property type="component" value="Unassembled WGS sequence"/>
</dbReference>
<sequence length="176" mass="19507">MAQTAAPQQPTLIRLAPEDAERGLNGVQKNFWFSTGSSQEFQSAGFFGQRLRPYVSDDAQALESLNNYRRQKWLFLGERFVFLGAAGLYSQQVLAGDERQYFNTTQKIAIGLAVGSLLSNALITRNTNRHLQRAVDAHNATLPAARRMGLDRAMPNMLGVTAPTGRPQLLVGWSLR</sequence>
<evidence type="ECO:0000313" key="1">
    <source>
        <dbReference type="EMBL" id="GAA4377361.1"/>
    </source>
</evidence>
<reference evidence="2" key="1">
    <citation type="journal article" date="2019" name="Int. J. Syst. Evol. Microbiol.">
        <title>The Global Catalogue of Microorganisms (GCM) 10K type strain sequencing project: providing services to taxonomists for standard genome sequencing and annotation.</title>
        <authorList>
            <consortium name="The Broad Institute Genomics Platform"/>
            <consortium name="The Broad Institute Genome Sequencing Center for Infectious Disease"/>
            <person name="Wu L."/>
            <person name="Ma J."/>
        </authorList>
    </citation>
    <scope>NUCLEOTIDE SEQUENCE [LARGE SCALE GENOMIC DNA]</scope>
    <source>
        <strain evidence="2">JCM 17924</strain>
    </source>
</reference>
<proteinExistence type="predicted"/>
<accession>A0ABP8IWU6</accession>
<comment type="caution">
    <text evidence="1">The sequence shown here is derived from an EMBL/GenBank/DDBJ whole genome shotgun (WGS) entry which is preliminary data.</text>
</comment>
<dbReference type="EMBL" id="BAABHA010000002">
    <property type="protein sequence ID" value="GAA4377361.1"/>
    <property type="molecule type" value="Genomic_DNA"/>
</dbReference>